<protein>
    <submittedName>
        <fullName evidence="4">ZM domain-containing protein</fullName>
    </submittedName>
</protein>
<organism evidence="4">
    <name type="scientific">Gongylonema pulchrum</name>
    <dbReference type="NCBI Taxonomy" id="637853"/>
    <lineage>
        <taxon>Eukaryota</taxon>
        <taxon>Metazoa</taxon>
        <taxon>Ecdysozoa</taxon>
        <taxon>Nematoda</taxon>
        <taxon>Chromadorea</taxon>
        <taxon>Rhabditida</taxon>
        <taxon>Spirurina</taxon>
        <taxon>Spiruromorpha</taxon>
        <taxon>Spiruroidea</taxon>
        <taxon>Gongylonematidae</taxon>
        <taxon>Gongylonema</taxon>
    </lineage>
</organism>
<dbReference type="Proteomes" id="UP000271098">
    <property type="component" value="Unassembled WGS sequence"/>
</dbReference>
<evidence type="ECO:0000256" key="1">
    <source>
        <dbReference type="SAM" id="MobiDB-lite"/>
    </source>
</evidence>
<feature type="region of interest" description="Disordered" evidence="1">
    <location>
        <begin position="21"/>
        <end position="59"/>
    </location>
</feature>
<gene>
    <name evidence="2" type="ORF">GPUH_LOCUS7326</name>
</gene>
<reference evidence="4" key="1">
    <citation type="submission" date="2016-06" db="UniProtKB">
        <authorList>
            <consortium name="WormBaseParasite"/>
        </authorList>
    </citation>
    <scope>IDENTIFICATION</scope>
</reference>
<dbReference type="AlphaFoldDB" id="A0A183DF34"/>
<sequence length="181" mass="20527">MQPAQNPEPYLPLLQEYQAKNLPRSRDYLESEEDSLAPGKPTVPQLTKQDPRVHSSSREVFMSSNSLLREILKKPPIAQSSLTKVQRNLLDSAVTARMKPTVVDLTSDTEDSQREQLNYWPTVIDAAQEQQYVGHSCTGVSYPEMQAYSYYDNPDKIANRDEDDSDSTGHQVSKRKIPTEI</sequence>
<feature type="region of interest" description="Disordered" evidence="1">
    <location>
        <begin position="152"/>
        <end position="181"/>
    </location>
</feature>
<reference evidence="2 3" key="2">
    <citation type="submission" date="2018-11" db="EMBL/GenBank/DDBJ databases">
        <authorList>
            <consortium name="Pathogen Informatics"/>
        </authorList>
    </citation>
    <scope>NUCLEOTIDE SEQUENCE [LARGE SCALE GENOMIC DNA]</scope>
</reference>
<evidence type="ECO:0000313" key="3">
    <source>
        <dbReference type="Proteomes" id="UP000271098"/>
    </source>
</evidence>
<evidence type="ECO:0000313" key="2">
    <source>
        <dbReference type="EMBL" id="VDK57982.1"/>
    </source>
</evidence>
<feature type="compositionally biased region" description="Basic residues" evidence="1">
    <location>
        <begin position="172"/>
        <end position="181"/>
    </location>
</feature>
<keyword evidence="3" id="KW-1185">Reference proteome</keyword>
<name>A0A183DF34_9BILA</name>
<dbReference type="EMBL" id="UYRT01018796">
    <property type="protein sequence ID" value="VDK57982.1"/>
    <property type="molecule type" value="Genomic_DNA"/>
</dbReference>
<dbReference type="WBParaSite" id="GPUH_0000733401-mRNA-1">
    <property type="protein sequence ID" value="GPUH_0000733401-mRNA-1"/>
    <property type="gene ID" value="GPUH_0000733401"/>
</dbReference>
<accession>A0A183DF34</accession>
<proteinExistence type="predicted"/>
<evidence type="ECO:0000313" key="4">
    <source>
        <dbReference type="WBParaSite" id="GPUH_0000733401-mRNA-1"/>
    </source>
</evidence>